<dbReference type="Proteomes" id="UP000271889">
    <property type="component" value="Unassembled WGS sequence"/>
</dbReference>
<dbReference type="EMBL" id="UYRV01127322">
    <property type="protein sequence ID" value="VDN35635.1"/>
    <property type="molecule type" value="Genomic_DNA"/>
</dbReference>
<dbReference type="AlphaFoldDB" id="A0A3P7N077"/>
<protein>
    <submittedName>
        <fullName evidence="1">Uncharacterized protein</fullName>
    </submittedName>
</protein>
<evidence type="ECO:0000313" key="2">
    <source>
        <dbReference type="Proteomes" id="UP000271889"/>
    </source>
</evidence>
<evidence type="ECO:0000313" key="1">
    <source>
        <dbReference type="EMBL" id="VDN35635.1"/>
    </source>
</evidence>
<keyword evidence="2" id="KW-1185">Reference proteome</keyword>
<proteinExistence type="predicted"/>
<organism evidence="1 2">
    <name type="scientific">Cylicostephanus goldi</name>
    <name type="common">Nematode worm</name>
    <dbReference type="NCBI Taxonomy" id="71465"/>
    <lineage>
        <taxon>Eukaryota</taxon>
        <taxon>Metazoa</taxon>
        <taxon>Ecdysozoa</taxon>
        <taxon>Nematoda</taxon>
        <taxon>Chromadorea</taxon>
        <taxon>Rhabditida</taxon>
        <taxon>Rhabditina</taxon>
        <taxon>Rhabditomorpha</taxon>
        <taxon>Strongyloidea</taxon>
        <taxon>Strongylidae</taxon>
        <taxon>Cylicostephanus</taxon>
    </lineage>
</organism>
<name>A0A3P7N077_CYLGO</name>
<reference evidence="1 2" key="1">
    <citation type="submission" date="2018-11" db="EMBL/GenBank/DDBJ databases">
        <authorList>
            <consortium name="Pathogen Informatics"/>
        </authorList>
    </citation>
    <scope>NUCLEOTIDE SEQUENCE [LARGE SCALE GENOMIC DNA]</scope>
</reference>
<accession>A0A3P7N077</accession>
<dbReference type="OrthoDB" id="5946976at2759"/>
<sequence>MFLEGLHTSRNAKYESDSFRIMLSKFQDKLDPDAFVSSDSEAKEFYSNVCCKNMEESLAMFQNDDLIAQPGKKFRY</sequence>
<gene>
    <name evidence="1" type="ORF">CGOC_LOCUS12985</name>
</gene>